<accession>A0A3R9LZF8</accession>
<evidence type="ECO:0000313" key="2">
    <source>
        <dbReference type="Proteomes" id="UP000277890"/>
    </source>
</evidence>
<evidence type="ECO:0000313" key="1">
    <source>
        <dbReference type="EMBL" id="RSJ88088.1"/>
    </source>
</evidence>
<sequence>MNKRKQIILVIAVLLVAFCSFVYLKKQFFSSSKPKEESRKETIVYDSSLKDITLTKDGRYVLVSPKDVNWQSNDLRMSRNYVVSTFITYEHFYAKKNTLPSGKLKKFDIITYDLRKKNFVEKRIDLKKAVEEYDSDYSLRDDGAIQEVGSSFYFEGKDYVRISVSKRKNLEEKKRLVLNLENGKLTELSEAMEEVILAQNSFPSLSRTNLDDILYFNGFSDSNNLGYINDKKKNKIGQDINFSHEFPDLVKRLKKNRITEILYRRGLVSPADYYEDLRHWFAPVGQDKLDIIAKDYETKEETPLNNYQEFIDWSKAEAQKAQERIKANGKKETN</sequence>
<dbReference type="Proteomes" id="UP000277890">
    <property type="component" value="Unassembled WGS sequence"/>
</dbReference>
<name>A0A3R9LZF8_STRCR</name>
<dbReference type="RefSeq" id="WP_125370799.1">
    <property type="nucleotide sequence ID" value="NZ_RJPO01000001.1"/>
</dbReference>
<reference evidence="1 2" key="1">
    <citation type="submission" date="2018-11" db="EMBL/GenBank/DDBJ databases">
        <title>Species Designations Belie Phenotypic and Genotypic Heterogeneity in Oral Streptococci.</title>
        <authorList>
            <person name="Velsko I."/>
        </authorList>
    </citation>
    <scope>NUCLEOTIDE SEQUENCE [LARGE SCALE GENOMIC DNA]</scope>
    <source>
        <strain evidence="1 2">A54</strain>
    </source>
</reference>
<protein>
    <recommendedName>
        <fullName evidence="3">DUF4340 domain-containing protein</fullName>
    </recommendedName>
</protein>
<dbReference type="EMBL" id="RJPQ01000001">
    <property type="protein sequence ID" value="RSJ88088.1"/>
    <property type="molecule type" value="Genomic_DNA"/>
</dbReference>
<comment type="caution">
    <text evidence="1">The sequence shown here is derived from an EMBL/GenBank/DDBJ whole genome shotgun (WGS) entry which is preliminary data.</text>
</comment>
<dbReference type="AlphaFoldDB" id="A0A3R9LZF8"/>
<proteinExistence type="predicted"/>
<organism evidence="1 2">
    <name type="scientific">Streptococcus cristatus</name>
    <dbReference type="NCBI Taxonomy" id="45634"/>
    <lineage>
        <taxon>Bacteria</taxon>
        <taxon>Bacillati</taxon>
        <taxon>Bacillota</taxon>
        <taxon>Bacilli</taxon>
        <taxon>Lactobacillales</taxon>
        <taxon>Streptococcaceae</taxon>
        <taxon>Streptococcus</taxon>
    </lineage>
</organism>
<evidence type="ECO:0008006" key="3">
    <source>
        <dbReference type="Google" id="ProtNLM"/>
    </source>
</evidence>
<gene>
    <name evidence="1" type="ORF">D8794_01680</name>
</gene>